<accession>A0A3Q7H8K9</accession>
<name>A0A3Q7H8K9_SOLLC</name>
<dbReference type="Proteomes" id="UP000004994">
    <property type="component" value="Chromosome 7"/>
</dbReference>
<dbReference type="AlphaFoldDB" id="A0A3Q7H8K9"/>
<reference evidence="1" key="2">
    <citation type="submission" date="2019-01" db="UniProtKB">
        <authorList>
            <consortium name="EnsemblPlants"/>
        </authorList>
    </citation>
    <scope>IDENTIFICATION</scope>
    <source>
        <strain evidence="1">cv. Heinz 1706</strain>
    </source>
</reference>
<proteinExistence type="predicted"/>
<protein>
    <submittedName>
        <fullName evidence="1">Uncharacterized protein</fullName>
    </submittedName>
</protein>
<dbReference type="EnsemblPlants" id="Solyc07g017305.1.1">
    <property type="protein sequence ID" value="Solyc07g017305.1.1"/>
    <property type="gene ID" value="Solyc07g017305.1"/>
</dbReference>
<keyword evidence="2" id="KW-1185">Reference proteome</keyword>
<dbReference type="PANTHER" id="PTHR11439">
    <property type="entry name" value="GAG-POL-RELATED RETROTRANSPOSON"/>
    <property type="match status" value="1"/>
</dbReference>
<evidence type="ECO:0000313" key="2">
    <source>
        <dbReference type="Proteomes" id="UP000004994"/>
    </source>
</evidence>
<evidence type="ECO:0000313" key="1">
    <source>
        <dbReference type="EnsemblPlants" id="Solyc07g017305.1.1"/>
    </source>
</evidence>
<organism evidence="1">
    <name type="scientific">Solanum lycopersicum</name>
    <name type="common">Tomato</name>
    <name type="synonym">Lycopersicon esculentum</name>
    <dbReference type="NCBI Taxonomy" id="4081"/>
    <lineage>
        <taxon>Eukaryota</taxon>
        <taxon>Viridiplantae</taxon>
        <taxon>Streptophyta</taxon>
        <taxon>Embryophyta</taxon>
        <taxon>Tracheophyta</taxon>
        <taxon>Spermatophyta</taxon>
        <taxon>Magnoliopsida</taxon>
        <taxon>eudicotyledons</taxon>
        <taxon>Gunneridae</taxon>
        <taxon>Pentapetalae</taxon>
        <taxon>asterids</taxon>
        <taxon>lamiids</taxon>
        <taxon>Solanales</taxon>
        <taxon>Solanaceae</taxon>
        <taxon>Solanoideae</taxon>
        <taxon>Solaneae</taxon>
        <taxon>Solanum</taxon>
        <taxon>Solanum subgen. Lycopersicon</taxon>
    </lineage>
</organism>
<dbReference type="PANTHER" id="PTHR11439:SF452">
    <property type="entry name" value="REVERSE TRANSCRIPTASE TY1_COPIA-TYPE DOMAIN-CONTAINING PROTEIN"/>
    <property type="match status" value="1"/>
</dbReference>
<dbReference type="InParanoid" id="A0A3Q7H8K9"/>
<sequence>MNIKLTIHELDELQETHQMNIKLTIHELDELQETRMMNFLTIRNNIKQPKRSHWKAAIRVMKYVKRELGLAILLSSTRENKLSIGHHAPNTRKSVSGFLVKHGSSLISWKSKKQKVSRS</sequence>
<reference evidence="1" key="1">
    <citation type="journal article" date="2012" name="Nature">
        <title>The tomato genome sequence provides insights into fleshy fruit evolution.</title>
        <authorList>
            <consortium name="Tomato Genome Consortium"/>
        </authorList>
    </citation>
    <scope>NUCLEOTIDE SEQUENCE [LARGE SCALE GENOMIC DNA]</scope>
    <source>
        <strain evidence="1">cv. Heinz 1706</strain>
    </source>
</reference>
<dbReference type="Gramene" id="Solyc07g017305.1.1">
    <property type="protein sequence ID" value="Solyc07g017305.1.1"/>
    <property type="gene ID" value="Solyc07g017305.1"/>
</dbReference>